<proteinExistence type="predicted"/>
<keyword evidence="1" id="KW-1185">Reference proteome</keyword>
<sequence>MVVTFVLGDLAYNNKTMQEKVLPQMELDSIVLFPRYSEKTTMKVLLYLLICCYTAPILAYPSKRDSLENSAKDSIDGSKFLAAIERLRQFPIPSKGDPEAWDEDGSVVVDLVNAMIENGEARTPVEALLYIFWPNLNDQQRRRALERVEPLVVHLYDGTWDNRQVPDHKKS</sequence>
<reference evidence="2" key="1">
    <citation type="submission" date="2022-11" db="UniProtKB">
        <authorList>
            <consortium name="WormBaseParasite"/>
        </authorList>
    </citation>
    <scope>IDENTIFICATION</scope>
</reference>
<organism evidence="1 2">
    <name type="scientific">Romanomermis culicivorax</name>
    <name type="common">Nematode worm</name>
    <dbReference type="NCBI Taxonomy" id="13658"/>
    <lineage>
        <taxon>Eukaryota</taxon>
        <taxon>Metazoa</taxon>
        <taxon>Ecdysozoa</taxon>
        <taxon>Nematoda</taxon>
        <taxon>Enoplea</taxon>
        <taxon>Dorylaimia</taxon>
        <taxon>Mermithida</taxon>
        <taxon>Mermithoidea</taxon>
        <taxon>Mermithidae</taxon>
        <taxon>Romanomermis</taxon>
    </lineage>
</organism>
<evidence type="ECO:0000313" key="2">
    <source>
        <dbReference type="WBParaSite" id="nRc.2.0.1.t07385-RA"/>
    </source>
</evidence>
<evidence type="ECO:0000313" key="1">
    <source>
        <dbReference type="Proteomes" id="UP000887565"/>
    </source>
</evidence>
<protein>
    <submittedName>
        <fullName evidence="2">Uncharacterized protein</fullName>
    </submittedName>
</protein>
<dbReference type="WBParaSite" id="nRc.2.0.1.t07385-RA">
    <property type="protein sequence ID" value="nRc.2.0.1.t07385-RA"/>
    <property type="gene ID" value="nRc.2.0.1.g07385"/>
</dbReference>
<accession>A0A915HZT3</accession>
<name>A0A915HZT3_ROMCU</name>
<dbReference type="Proteomes" id="UP000887565">
    <property type="component" value="Unplaced"/>
</dbReference>
<dbReference type="AlphaFoldDB" id="A0A915HZT3"/>